<gene>
    <name evidence="5" type="ORF">IWQ60_000224</name>
</gene>
<feature type="domain" description="C3H1-type" evidence="4">
    <location>
        <begin position="384"/>
        <end position="412"/>
    </location>
</feature>
<sequence>MSRLDPGRTLIPVRRFVFRHPLLARPPTRTLTKVAMDFRHLEVNRENAVQAAPHIKKALRRADFVAMDFEFTGLGQMGPEPLINGTRLKSGNWSTRATDMEERYEAYRNIIQNHSVLSMGLSTFRRSTLPLGPGGTVTLGVHYLVQTFTITMFRADTFMVDAGTLQFLLNHGTDLNDTFRHGIMFNPGTLGPEQLEPSRGVKRKKNAPAEPPLGTTPDLNVPDGTEWLRSLFRTLLANQACKLVVHNGIYDLTFMYHSLYATLPDKLGTFVSDLNSMFPGGIYDTKYIADFMAQEPRTYLAYLYHLRKRISDPSTPANEKGGPPPATEVGGVANGGAAVTDKTECLDLAKVLVETDESGDATVAGSEMSPTAPGVASPGPPAARIGQPYCMQYINYGNCELGDKCSGSHDIARFQAGPGRHPGKYQRRLFTPAPVGDGSLIQPVVVEHQMLWQPVPPAKQTQHISSESAQSAPATLQAQASEILPNLYHTSGYDAYMTGYLLASYLHDGNHDIVGQARNKVNLMYKADPLVIVASQFSPVSEEHARLQAMYPPAATPAAAKPEGPPPPTSKLE</sequence>
<dbReference type="GO" id="GO:0017069">
    <property type="term" value="F:snRNA binding"/>
    <property type="evidence" value="ECO:0007669"/>
    <property type="project" value="TreeGrafter"/>
</dbReference>
<keyword evidence="6" id="KW-1185">Reference proteome</keyword>
<dbReference type="SUPFAM" id="SSF53098">
    <property type="entry name" value="Ribonuclease H-like"/>
    <property type="match status" value="1"/>
</dbReference>
<evidence type="ECO:0000313" key="6">
    <source>
        <dbReference type="Proteomes" id="UP001150569"/>
    </source>
</evidence>
<dbReference type="GO" id="GO:0008270">
    <property type="term" value="F:zinc ion binding"/>
    <property type="evidence" value="ECO:0007669"/>
    <property type="project" value="UniProtKB-KW"/>
</dbReference>
<evidence type="ECO:0000256" key="3">
    <source>
        <dbReference type="SAM" id="MobiDB-lite"/>
    </source>
</evidence>
<feature type="compositionally biased region" description="Pro residues" evidence="3">
    <location>
        <begin position="563"/>
        <end position="573"/>
    </location>
</feature>
<feature type="region of interest" description="Disordered" evidence="3">
    <location>
        <begin position="359"/>
        <end position="380"/>
    </location>
</feature>
<evidence type="ECO:0000256" key="2">
    <source>
        <dbReference type="PROSITE-ProRule" id="PRU00723"/>
    </source>
</evidence>
<dbReference type="OrthoDB" id="414075at2759"/>
<accession>A0A9W8AGZ5</accession>
<evidence type="ECO:0000259" key="4">
    <source>
        <dbReference type="PROSITE" id="PS50103"/>
    </source>
</evidence>
<dbReference type="InterPro" id="IPR012337">
    <property type="entry name" value="RNaseH-like_sf"/>
</dbReference>
<proteinExistence type="inferred from homology"/>
<evidence type="ECO:0000256" key="1">
    <source>
        <dbReference type="ARBA" id="ARBA00008372"/>
    </source>
</evidence>
<keyword evidence="2" id="KW-0479">Metal-binding</keyword>
<name>A0A9W8AGZ5_9FUNG</name>
<organism evidence="5 6">
    <name type="scientific">Tieghemiomyces parasiticus</name>
    <dbReference type="NCBI Taxonomy" id="78921"/>
    <lineage>
        <taxon>Eukaryota</taxon>
        <taxon>Fungi</taxon>
        <taxon>Fungi incertae sedis</taxon>
        <taxon>Zoopagomycota</taxon>
        <taxon>Kickxellomycotina</taxon>
        <taxon>Dimargaritomycetes</taxon>
        <taxon>Dimargaritales</taxon>
        <taxon>Dimargaritaceae</taxon>
        <taxon>Tieghemiomyces</taxon>
    </lineage>
</organism>
<protein>
    <recommendedName>
        <fullName evidence="4">C3H1-type domain-containing protein</fullName>
    </recommendedName>
</protein>
<feature type="region of interest" description="Disordered" evidence="3">
    <location>
        <begin position="552"/>
        <end position="573"/>
    </location>
</feature>
<keyword evidence="2" id="KW-0863">Zinc-finger</keyword>
<dbReference type="Proteomes" id="UP001150569">
    <property type="component" value="Unassembled WGS sequence"/>
</dbReference>
<feature type="region of interest" description="Disordered" evidence="3">
    <location>
        <begin position="190"/>
        <end position="219"/>
    </location>
</feature>
<dbReference type="InterPro" id="IPR051181">
    <property type="entry name" value="CAF1_poly(A)_ribonucleases"/>
</dbReference>
<feature type="compositionally biased region" description="Low complexity" evidence="3">
    <location>
        <begin position="552"/>
        <end position="562"/>
    </location>
</feature>
<dbReference type="InterPro" id="IPR006941">
    <property type="entry name" value="RNase_CAF1"/>
</dbReference>
<dbReference type="AlphaFoldDB" id="A0A9W8AGZ5"/>
<evidence type="ECO:0000313" key="5">
    <source>
        <dbReference type="EMBL" id="KAJ1930527.1"/>
    </source>
</evidence>
<dbReference type="Gene3D" id="3.30.420.10">
    <property type="entry name" value="Ribonuclease H-like superfamily/Ribonuclease H"/>
    <property type="match status" value="1"/>
</dbReference>
<dbReference type="GO" id="GO:0034472">
    <property type="term" value="P:snRNA 3'-end processing"/>
    <property type="evidence" value="ECO:0007669"/>
    <property type="project" value="TreeGrafter"/>
</dbReference>
<dbReference type="PANTHER" id="PTHR15092:SF37">
    <property type="entry name" value="TARGET OF EGR1 PROTEIN 1"/>
    <property type="match status" value="1"/>
</dbReference>
<keyword evidence="2" id="KW-0862">Zinc</keyword>
<dbReference type="PANTHER" id="PTHR15092">
    <property type="entry name" value="POLY A -SPECIFIC RIBONUCLEASE/TARGET OF EGR1, MEMBER 1"/>
    <property type="match status" value="1"/>
</dbReference>
<dbReference type="PROSITE" id="PS50103">
    <property type="entry name" value="ZF_C3H1"/>
    <property type="match status" value="1"/>
</dbReference>
<dbReference type="EMBL" id="JANBPT010000005">
    <property type="protein sequence ID" value="KAJ1930527.1"/>
    <property type="molecule type" value="Genomic_DNA"/>
</dbReference>
<reference evidence="5" key="1">
    <citation type="submission" date="2022-07" db="EMBL/GenBank/DDBJ databases">
        <title>Phylogenomic reconstructions and comparative analyses of Kickxellomycotina fungi.</title>
        <authorList>
            <person name="Reynolds N.K."/>
            <person name="Stajich J.E."/>
            <person name="Barry K."/>
            <person name="Grigoriev I.V."/>
            <person name="Crous P."/>
            <person name="Smith M.E."/>
        </authorList>
    </citation>
    <scope>NUCLEOTIDE SEQUENCE</scope>
    <source>
        <strain evidence="5">RSA 861</strain>
    </source>
</reference>
<comment type="caution">
    <text evidence="5">The sequence shown here is derived from an EMBL/GenBank/DDBJ whole genome shotgun (WGS) entry which is preliminary data.</text>
</comment>
<dbReference type="GO" id="GO:0000175">
    <property type="term" value="F:3'-5'-RNA exonuclease activity"/>
    <property type="evidence" value="ECO:0007669"/>
    <property type="project" value="TreeGrafter"/>
</dbReference>
<dbReference type="InterPro" id="IPR000571">
    <property type="entry name" value="Znf_CCCH"/>
</dbReference>
<dbReference type="GO" id="GO:0015030">
    <property type="term" value="C:Cajal body"/>
    <property type="evidence" value="ECO:0007669"/>
    <property type="project" value="TreeGrafter"/>
</dbReference>
<dbReference type="InterPro" id="IPR036397">
    <property type="entry name" value="RNaseH_sf"/>
</dbReference>
<feature type="zinc finger region" description="C3H1-type" evidence="2">
    <location>
        <begin position="384"/>
        <end position="412"/>
    </location>
</feature>
<dbReference type="Pfam" id="PF04857">
    <property type="entry name" value="CAF1"/>
    <property type="match status" value="2"/>
</dbReference>
<comment type="similarity">
    <text evidence="1">Belongs to the CAF1 family.</text>
</comment>